<gene>
    <name evidence="1" type="ORF">GCM10011487_03700</name>
</gene>
<keyword evidence="2" id="KW-1185">Reference proteome</keyword>
<organism evidence="1 2">
    <name type="scientific">Steroidobacter agaridevorans</name>
    <dbReference type="NCBI Taxonomy" id="2695856"/>
    <lineage>
        <taxon>Bacteria</taxon>
        <taxon>Pseudomonadati</taxon>
        <taxon>Pseudomonadota</taxon>
        <taxon>Gammaproteobacteria</taxon>
        <taxon>Steroidobacterales</taxon>
        <taxon>Steroidobacteraceae</taxon>
        <taxon>Steroidobacter</taxon>
    </lineage>
</organism>
<name>A0A829Y582_9GAMM</name>
<reference evidence="2" key="1">
    <citation type="submission" date="2020-01" db="EMBL/GenBank/DDBJ databases">
        <title>'Steroidobacter agaridevorans' sp. nov., agar-degrading bacteria isolated from rhizosphere soils.</title>
        <authorList>
            <person name="Ikenaga M."/>
            <person name="Kataoka M."/>
            <person name="Murouchi A."/>
            <person name="Katsuragi S."/>
            <person name="Sakai M."/>
        </authorList>
    </citation>
    <scope>NUCLEOTIDE SEQUENCE [LARGE SCALE GENOMIC DNA]</scope>
    <source>
        <strain evidence="2">YU21-B</strain>
    </source>
</reference>
<evidence type="ECO:0000313" key="1">
    <source>
        <dbReference type="EMBL" id="GFE78370.1"/>
    </source>
</evidence>
<evidence type="ECO:0000313" key="2">
    <source>
        <dbReference type="Proteomes" id="UP000445000"/>
    </source>
</evidence>
<accession>A0A829Y582</accession>
<dbReference type="AlphaFoldDB" id="A0A829Y582"/>
<protein>
    <submittedName>
        <fullName evidence="1">Uncharacterized protein</fullName>
    </submittedName>
</protein>
<sequence>MASPDSAGGSDVAGASDGWLEVAVSAVGAAAGATGSGALEHPANVSKTAQWESNIPRQTRMHASRQPALAAQHIETAGLLECAASVHAPAPFSGGGQS</sequence>
<proteinExistence type="predicted"/>
<dbReference type="EMBL" id="BLJN01000001">
    <property type="protein sequence ID" value="GFE78370.1"/>
    <property type="molecule type" value="Genomic_DNA"/>
</dbReference>
<comment type="caution">
    <text evidence="1">The sequence shown here is derived from an EMBL/GenBank/DDBJ whole genome shotgun (WGS) entry which is preliminary data.</text>
</comment>
<dbReference type="Proteomes" id="UP000445000">
    <property type="component" value="Unassembled WGS sequence"/>
</dbReference>